<protein>
    <recommendedName>
        <fullName evidence="4">LysM domain-containing protein</fullName>
    </recommendedName>
</protein>
<dbReference type="Gene3D" id="3.10.350.10">
    <property type="entry name" value="LysM domain"/>
    <property type="match status" value="2"/>
</dbReference>
<evidence type="ECO:0000256" key="1">
    <source>
        <dbReference type="ARBA" id="ARBA00022669"/>
    </source>
</evidence>
<keyword evidence="1" id="KW-0147">Chitin-binding</keyword>
<reference evidence="5 6" key="1">
    <citation type="submission" date="2016-07" db="EMBL/GenBank/DDBJ databases">
        <title>Pervasive Adenine N6-methylation of Active Genes in Fungi.</title>
        <authorList>
            <consortium name="DOE Joint Genome Institute"/>
            <person name="Mondo S.J."/>
            <person name="Dannebaum R.O."/>
            <person name="Kuo R.C."/>
            <person name="Labutti K."/>
            <person name="Haridas S."/>
            <person name="Kuo A."/>
            <person name="Salamov A."/>
            <person name="Ahrendt S.R."/>
            <person name="Lipzen A."/>
            <person name="Sullivan W."/>
            <person name="Andreopoulos W.B."/>
            <person name="Clum A."/>
            <person name="Lindquist E."/>
            <person name="Daum C."/>
            <person name="Ramamoorthy G.K."/>
            <person name="Gryganskyi A."/>
            <person name="Culley D."/>
            <person name="Magnuson J.K."/>
            <person name="James T.Y."/>
            <person name="O'Malley M.A."/>
            <person name="Stajich J.E."/>
            <person name="Spatafora J.W."/>
            <person name="Visel A."/>
            <person name="Grigoriev I.V."/>
        </authorList>
    </citation>
    <scope>NUCLEOTIDE SEQUENCE [LARGE SCALE GENOMIC DNA]</scope>
    <source>
        <strain evidence="5 6">NRRL 1336</strain>
    </source>
</reference>
<feature type="domain" description="LysM" evidence="4">
    <location>
        <begin position="119"/>
        <end position="166"/>
    </location>
</feature>
<feature type="chain" id="PRO_5012981954" description="LysM domain-containing protein" evidence="3">
    <location>
        <begin position="22"/>
        <end position="377"/>
    </location>
</feature>
<keyword evidence="6" id="KW-1185">Reference proteome</keyword>
<evidence type="ECO:0000313" key="6">
    <source>
        <dbReference type="Proteomes" id="UP000193560"/>
    </source>
</evidence>
<dbReference type="GO" id="GO:0008061">
    <property type="term" value="F:chitin binding"/>
    <property type="evidence" value="ECO:0007669"/>
    <property type="project" value="UniProtKB-KW"/>
</dbReference>
<accession>A0A1X2IC40</accession>
<dbReference type="OrthoDB" id="5985073at2759"/>
<proteinExistence type="predicted"/>
<dbReference type="AlphaFoldDB" id="A0A1X2IC40"/>
<dbReference type="InterPro" id="IPR018392">
    <property type="entry name" value="LysM"/>
</dbReference>
<evidence type="ECO:0000313" key="5">
    <source>
        <dbReference type="EMBL" id="ORZ13508.1"/>
    </source>
</evidence>
<dbReference type="PANTHER" id="PTHR34997">
    <property type="entry name" value="AM15"/>
    <property type="match status" value="1"/>
</dbReference>
<dbReference type="STRING" id="90262.A0A1X2IC40"/>
<dbReference type="InterPro" id="IPR052210">
    <property type="entry name" value="LysM1-like"/>
</dbReference>
<feature type="signal peptide" evidence="3">
    <location>
        <begin position="1"/>
        <end position="21"/>
    </location>
</feature>
<dbReference type="InterPro" id="IPR036779">
    <property type="entry name" value="LysM_dom_sf"/>
</dbReference>
<dbReference type="SMART" id="SM00257">
    <property type="entry name" value="LysM"/>
    <property type="match status" value="2"/>
</dbReference>
<evidence type="ECO:0000256" key="2">
    <source>
        <dbReference type="ARBA" id="ARBA00023026"/>
    </source>
</evidence>
<name>A0A1X2IC40_9FUNG</name>
<dbReference type="Pfam" id="PF01476">
    <property type="entry name" value="LysM"/>
    <property type="match status" value="2"/>
</dbReference>
<dbReference type="SUPFAM" id="SSF54106">
    <property type="entry name" value="LysM domain"/>
    <property type="match status" value="2"/>
</dbReference>
<dbReference type="PANTHER" id="PTHR34997:SF1">
    <property type="entry name" value="PEPTIDOGLYCAN-BINDING LYSIN DOMAIN"/>
    <property type="match status" value="1"/>
</dbReference>
<evidence type="ECO:0000256" key="3">
    <source>
        <dbReference type="SAM" id="SignalP"/>
    </source>
</evidence>
<feature type="domain" description="LysM" evidence="4">
    <location>
        <begin position="59"/>
        <end position="105"/>
    </location>
</feature>
<comment type="caution">
    <text evidence="5">The sequence shown here is derived from an EMBL/GenBank/DDBJ whole genome shotgun (WGS) entry which is preliminary data.</text>
</comment>
<sequence length="377" mass="42326">MLLSVFAAVGLIFSQSSAVLALDTPEHEDFRLTQSPDHEYNAQGQWIHLYKRYGDDCEKYHTVKAGETCHVIVHRYGLHLDDFYAWNNQVNDKCTNLKPTKKYCVKKNKDSTSTNPCDKKHTVVKGDTCTKLASTYGISVGQLYDLNPTIRRGKCDNLQPGFDYCVKDKKKNDDDDSDNGNDKQVDSKISQLKQRHLLKKSAAFTFYWVAHADDYSSSGKKVTLKTCAGKAIATVPQAFADQSVMEGSAVISKTKVVNLGSCACTKNYACFMELDAKTEPHGLTSYGTSLRPFITVAANDLRRNTKIYVPELDGWSIPGSSKKHNGCLLVDDKSWSFEGNHIDWFVNYIDHYKSLNKKHGVSKVDVYEGGNCKLLYY</sequence>
<keyword evidence="2" id="KW-0843">Virulence</keyword>
<keyword evidence="3" id="KW-0732">Signal</keyword>
<dbReference type="PROSITE" id="PS51782">
    <property type="entry name" value="LYSM"/>
    <property type="match status" value="2"/>
</dbReference>
<organism evidence="5 6">
    <name type="scientific">Absidia repens</name>
    <dbReference type="NCBI Taxonomy" id="90262"/>
    <lineage>
        <taxon>Eukaryota</taxon>
        <taxon>Fungi</taxon>
        <taxon>Fungi incertae sedis</taxon>
        <taxon>Mucoromycota</taxon>
        <taxon>Mucoromycotina</taxon>
        <taxon>Mucoromycetes</taxon>
        <taxon>Mucorales</taxon>
        <taxon>Cunninghamellaceae</taxon>
        <taxon>Absidia</taxon>
    </lineage>
</organism>
<dbReference type="CDD" id="cd00118">
    <property type="entry name" value="LysM"/>
    <property type="match status" value="2"/>
</dbReference>
<gene>
    <name evidence="5" type="ORF">BCR42DRAFT_377762</name>
</gene>
<dbReference type="EMBL" id="MCGE01000016">
    <property type="protein sequence ID" value="ORZ13508.1"/>
    <property type="molecule type" value="Genomic_DNA"/>
</dbReference>
<dbReference type="Proteomes" id="UP000193560">
    <property type="component" value="Unassembled WGS sequence"/>
</dbReference>
<evidence type="ECO:0000259" key="4">
    <source>
        <dbReference type="PROSITE" id="PS51782"/>
    </source>
</evidence>